<dbReference type="EMBL" id="FMAU01000005">
    <property type="protein sequence ID" value="SCC28450.1"/>
    <property type="molecule type" value="Genomic_DNA"/>
</dbReference>
<comment type="subcellular location">
    <subcellularLocation>
        <location evidence="1">Cell membrane</location>
        <topology evidence="1">Single-pass membrane protein</topology>
    </subcellularLocation>
</comment>
<dbReference type="AlphaFoldDB" id="A0A0V8HBT3"/>
<keyword evidence="2" id="KW-1003">Cell membrane</keyword>
<dbReference type="PANTHER" id="PTHR33885:SF3">
    <property type="entry name" value="PHAGE SHOCK PROTEIN C"/>
    <property type="match status" value="1"/>
</dbReference>
<evidence type="ECO:0000256" key="4">
    <source>
        <dbReference type="ARBA" id="ARBA00022989"/>
    </source>
</evidence>
<protein>
    <submittedName>
        <fullName evidence="8">Phage shock protein C (PspC) family protein</fullName>
    </submittedName>
</protein>
<reference evidence="9" key="1">
    <citation type="submission" date="2016-08" db="EMBL/GenBank/DDBJ databases">
        <authorList>
            <person name="Varghese N."/>
            <person name="Submissions Spin"/>
        </authorList>
    </citation>
    <scope>NUCLEOTIDE SEQUENCE [LARGE SCALE GENOMIC DNA]</scope>
    <source>
        <strain evidence="9">SGD-1123</strain>
    </source>
</reference>
<feature type="domain" description="Phage shock protein PspC N-terminal" evidence="7">
    <location>
        <begin position="3"/>
        <end position="62"/>
    </location>
</feature>
<name>A0A0V8HBT3_9BACI</name>
<evidence type="ECO:0000313" key="9">
    <source>
        <dbReference type="Proteomes" id="UP000181997"/>
    </source>
</evidence>
<dbReference type="Pfam" id="PF04024">
    <property type="entry name" value="PspC"/>
    <property type="match status" value="1"/>
</dbReference>
<keyword evidence="5 6" id="KW-0472">Membrane</keyword>
<proteinExistence type="predicted"/>
<evidence type="ECO:0000256" key="3">
    <source>
        <dbReference type="ARBA" id="ARBA00022692"/>
    </source>
</evidence>
<evidence type="ECO:0000256" key="5">
    <source>
        <dbReference type="ARBA" id="ARBA00023136"/>
    </source>
</evidence>
<keyword evidence="9" id="KW-1185">Reference proteome</keyword>
<dbReference type="InterPro" id="IPR007168">
    <property type="entry name" value="Phageshock_PspC_N"/>
</dbReference>
<gene>
    <name evidence="8" type="ORF">GA0061094_3693</name>
</gene>
<dbReference type="PANTHER" id="PTHR33885">
    <property type="entry name" value="PHAGE SHOCK PROTEIN C"/>
    <property type="match status" value="1"/>
</dbReference>
<evidence type="ECO:0000256" key="6">
    <source>
        <dbReference type="SAM" id="Phobius"/>
    </source>
</evidence>
<dbReference type="OrthoDB" id="9815286at2"/>
<dbReference type="GO" id="GO:0005886">
    <property type="term" value="C:plasma membrane"/>
    <property type="evidence" value="ECO:0007669"/>
    <property type="project" value="UniProtKB-SubCell"/>
</dbReference>
<evidence type="ECO:0000256" key="1">
    <source>
        <dbReference type="ARBA" id="ARBA00004162"/>
    </source>
</evidence>
<keyword evidence="4 6" id="KW-1133">Transmembrane helix</keyword>
<feature type="transmembrane region" description="Helical" evidence="6">
    <location>
        <begin position="31"/>
        <end position="59"/>
    </location>
</feature>
<evidence type="ECO:0000259" key="7">
    <source>
        <dbReference type="Pfam" id="PF04024"/>
    </source>
</evidence>
<sequence>MKKQLARSRSNRKFAGVIGGLSRFTGIDATILRVIFIILLIPTGFFPLVVVYGLLAFVLPNEEEAIRE</sequence>
<dbReference type="RefSeq" id="WP_032086655.1">
    <property type="nucleotide sequence ID" value="NZ_FMAU01000005.1"/>
</dbReference>
<dbReference type="InterPro" id="IPR052027">
    <property type="entry name" value="PspC"/>
</dbReference>
<dbReference type="Proteomes" id="UP000181997">
    <property type="component" value="Unassembled WGS sequence"/>
</dbReference>
<organism evidence="8 9">
    <name type="scientific">[Bacillus] enclensis</name>
    <dbReference type="NCBI Taxonomy" id="1402860"/>
    <lineage>
        <taxon>Bacteria</taxon>
        <taxon>Bacillati</taxon>
        <taxon>Bacillota</taxon>
        <taxon>Bacilli</taxon>
        <taxon>Bacillales</taxon>
        <taxon>Bacillaceae</taxon>
        <taxon>Rossellomorea</taxon>
    </lineage>
</organism>
<evidence type="ECO:0000313" key="8">
    <source>
        <dbReference type="EMBL" id="SCC28450.1"/>
    </source>
</evidence>
<keyword evidence="3 6" id="KW-0812">Transmembrane</keyword>
<accession>A0A0V8HBT3</accession>
<evidence type="ECO:0000256" key="2">
    <source>
        <dbReference type="ARBA" id="ARBA00022475"/>
    </source>
</evidence>